<evidence type="ECO:0000313" key="2">
    <source>
        <dbReference type="Proteomes" id="UP000316726"/>
    </source>
</evidence>
<evidence type="ECO:0000313" key="1">
    <source>
        <dbReference type="EMBL" id="QDZ24150.1"/>
    </source>
</evidence>
<dbReference type="Proteomes" id="UP000316726">
    <property type="component" value="Chromosome 12"/>
</dbReference>
<name>A0A5B8MXF1_9CHLO</name>
<dbReference type="Gene3D" id="1.20.120.1630">
    <property type="match status" value="1"/>
</dbReference>
<accession>A0A5B8MXF1</accession>
<gene>
    <name evidence="1" type="ORF">A3770_12p66680</name>
</gene>
<reference evidence="1 2" key="1">
    <citation type="submission" date="2018-07" db="EMBL/GenBank/DDBJ databases">
        <title>The complete nuclear genome of the prasinophyte Chloropicon primus (CCMP1205).</title>
        <authorList>
            <person name="Pombert J.-F."/>
            <person name="Otis C."/>
            <person name="Turmel M."/>
            <person name="Lemieux C."/>
        </authorList>
    </citation>
    <scope>NUCLEOTIDE SEQUENCE [LARGE SCALE GENOMIC DNA]</scope>
    <source>
        <strain evidence="1 2">CCMP1205</strain>
    </source>
</reference>
<dbReference type="PANTHER" id="PTHR32251:SF23">
    <property type="entry name" value="3-OXO-5-ALPHA-STEROID 4-DEHYDROGENASE (DUF1295)"/>
    <property type="match status" value="1"/>
</dbReference>
<dbReference type="EMBL" id="CP031045">
    <property type="protein sequence ID" value="QDZ24150.1"/>
    <property type="molecule type" value="Genomic_DNA"/>
</dbReference>
<dbReference type="AlphaFoldDB" id="A0A5B8MXF1"/>
<dbReference type="PANTHER" id="PTHR32251">
    <property type="entry name" value="3-OXO-5-ALPHA-STEROID 4-DEHYDROGENASE"/>
    <property type="match status" value="1"/>
</dbReference>
<organism evidence="1 2">
    <name type="scientific">Chloropicon primus</name>
    <dbReference type="NCBI Taxonomy" id="1764295"/>
    <lineage>
        <taxon>Eukaryota</taxon>
        <taxon>Viridiplantae</taxon>
        <taxon>Chlorophyta</taxon>
        <taxon>Chloropicophyceae</taxon>
        <taxon>Chloropicales</taxon>
        <taxon>Chloropicaceae</taxon>
        <taxon>Chloropicon</taxon>
    </lineage>
</organism>
<keyword evidence="2" id="KW-1185">Reference proteome</keyword>
<dbReference type="GO" id="GO:0016020">
    <property type="term" value="C:membrane"/>
    <property type="evidence" value="ECO:0007669"/>
    <property type="project" value="TreeGrafter"/>
</dbReference>
<proteinExistence type="predicted"/>
<protein>
    <submittedName>
        <fullName evidence="1">DUF1295 domain-containing protein</fullName>
    </submittedName>
</protein>
<dbReference type="OrthoDB" id="201504at2759"/>
<dbReference type="InterPro" id="IPR010721">
    <property type="entry name" value="UstE-like"/>
</dbReference>
<sequence length="326" mass="36620">MLEDLRGFVVGALGEARASAVEAEGPFEASVILCGSCMVFCLVASWFTGDYSFVDRLWSVTPFAYATLYAVHGDYDPRLVIMASLATAWGLRLSYNFYRKGGYQIGNEDYRWPIVKSWFKGNAFLWQLFNVGFICGYQHFLLWLIATPALVAYNNRGAPLNNWDLAAAAGFVCMLVLETAADQQQWQFQQSKYNKMKRLKHLKGDYKRGFLTSGLFRYSRHPNFFAEQSMWWCFYLFSVASSLGKPQPPPQGFLDKILGALGMAAQQDSAEPEVLNWTIAGAVLLSLLFQGSTPLTEAISLKKYPAYESYQKTVSMLLPLPPKSSP</sequence>
<dbReference type="Pfam" id="PF06966">
    <property type="entry name" value="DUF1295"/>
    <property type="match status" value="1"/>
</dbReference>